<evidence type="ECO:0000256" key="10">
    <source>
        <dbReference type="RuleBase" id="RU079119"/>
    </source>
</evidence>
<comment type="catalytic activity">
    <reaction evidence="9 10">
        <text>L-cysteinyl-[protein] + hexadecanoyl-CoA = S-hexadecanoyl-L-cysteinyl-[protein] + CoA</text>
        <dbReference type="Rhea" id="RHEA:36683"/>
        <dbReference type="Rhea" id="RHEA-COMP:10131"/>
        <dbReference type="Rhea" id="RHEA-COMP:11032"/>
        <dbReference type="ChEBI" id="CHEBI:29950"/>
        <dbReference type="ChEBI" id="CHEBI:57287"/>
        <dbReference type="ChEBI" id="CHEBI:57379"/>
        <dbReference type="ChEBI" id="CHEBI:74151"/>
        <dbReference type="EC" id="2.3.1.225"/>
    </reaction>
</comment>
<feature type="region of interest" description="Disordered" evidence="11">
    <location>
        <begin position="112"/>
        <end position="153"/>
    </location>
</feature>
<evidence type="ECO:0000256" key="8">
    <source>
        <dbReference type="ARBA" id="ARBA00023315"/>
    </source>
</evidence>
<dbReference type="OrthoDB" id="302728at2759"/>
<dbReference type="Pfam" id="PF01529">
    <property type="entry name" value="DHHC"/>
    <property type="match status" value="1"/>
</dbReference>
<dbReference type="InterPro" id="IPR039859">
    <property type="entry name" value="PFA4/ZDH16/20/ERF2-like"/>
</dbReference>
<proteinExistence type="inferred from homology"/>
<keyword evidence="7" id="KW-0449">Lipoprotein</keyword>
<evidence type="ECO:0000256" key="7">
    <source>
        <dbReference type="ARBA" id="ARBA00023288"/>
    </source>
</evidence>
<dbReference type="GO" id="GO:0016020">
    <property type="term" value="C:membrane"/>
    <property type="evidence" value="ECO:0007669"/>
    <property type="project" value="UniProtKB-SubCell"/>
</dbReference>
<evidence type="ECO:0000256" key="9">
    <source>
        <dbReference type="ARBA" id="ARBA00048048"/>
    </source>
</evidence>
<feature type="compositionally biased region" description="Acidic residues" evidence="11">
    <location>
        <begin position="120"/>
        <end position="133"/>
    </location>
</feature>
<dbReference type="EMBL" id="CAKXYY010000015">
    <property type="protein sequence ID" value="CAH2354221.1"/>
    <property type="molecule type" value="Genomic_DNA"/>
</dbReference>
<evidence type="ECO:0000259" key="12">
    <source>
        <dbReference type="Pfam" id="PF01529"/>
    </source>
</evidence>
<evidence type="ECO:0000313" key="13">
    <source>
        <dbReference type="EMBL" id="CAH2354221.1"/>
    </source>
</evidence>
<keyword evidence="4 10" id="KW-1133">Transmembrane helix</keyword>
<keyword evidence="6" id="KW-0564">Palmitate</keyword>
<keyword evidence="3 10" id="KW-0812">Transmembrane</keyword>
<keyword evidence="2 10" id="KW-0808">Transferase</keyword>
<evidence type="ECO:0000256" key="2">
    <source>
        <dbReference type="ARBA" id="ARBA00022679"/>
    </source>
</evidence>
<evidence type="ECO:0000313" key="14">
    <source>
        <dbReference type="Proteomes" id="UP000837801"/>
    </source>
</evidence>
<keyword evidence="14" id="KW-1185">Reference proteome</keyword>
<reference evidence="13" key="1">
    <citation type="submission" date="2022-03" db="EMBL/GenBank/DDBJ databases">
        <authorList>
            <person name="Legras J.-L."/>
            <person name="Devillers H."/>
            <person name="Grondin C."/>
        </authorList>
    </citation>
    <scope>NUCLEOTIDE SEQUENCE</scope>
    <source>
        <strain evidence="13">CLIB 1423</strain>
    </source>
</reference>
<protein>
    <recommendedName>
        <fullName evidence="10">Palmitoyltransferase</fullName>
        <ecNumber evidence="10">2.3.1.225</ecNumber>
    </recommendedName>
</protein>
<evidence type="ECO:0000256" key="1">
    <source>
        <dbReference type="ARBA" id="ARBA00004141"/>
    </source>
</evidence>
<evidence type="ECO:0000256" key="5">
    <source>
        <dbReference type="ARBA" id="ARBA00023136"/>
    </source>
</evidence>
<dbReference type="Proteomes" id="UP000837801">
    <property type="component" value="Unassembled WGS sequence"/>
</dbReference>
<feature type="transmembrane region" description="Helical" evidence="10">
    <location>
        <begin position="62"/>
        <end position="82"/>
    </location>
</feature>
<evidence type="ECO:0000256" key="11">
    <source>
        <dbReference type="SAM" id="MobiDB-lite"/>
    </source>
</evidence>
<dbReference type="PROSITE" id="PS50216">
    <property type="entry name" value="DHHC"/>
    <property type="match status" value="1"/>
</dbReference>
<dbReference type="InterPro" id="IPR001594">
    <property type="entry name" value="Palmitoyltrfase_DHHC"/>
</dbReference>
<dbReference type="PANTHER" id="PTHR12246">
    <property type="entry name" value="PALMITOYLTRANSFERASE ZDHHC16"/>
    <property type="match status" value="1"/>
</dbReference>
<organism evidence="13 14">
    <name type="scientific">[Candida] railenensis</name>
    <dbReference type="NCBI Taxonomy" id="45579"/>
    <lineage>
        <taxon>Eukaryota</taxon>
        <taxon>Fungi</taxon>
        <taxon>Dikarya</taxon>
        <taxon>Ascomycota</taxon>
        <taxon>Saccharomycotina</taxon>
        <taxon>Pichiomycetes</taxon>
        <taxon>Debaryomycetaceae</taxon>
        <taxon>Kurtzmaniella</taxon>
    </lineage>
</organism>
<dbReference type="AlphaFoldDB" id="A0A9P0QRK2"/>
<feature type="transmembrane region" description="Helical" evidence="10">
    <location>
        <begin position="20"/>
        <end position="42"/>
    </location>
</feature>
<evidence type="ECO:0000256" key="3">
    <source>
        <dbReference type="ARBA" id="ARBA00022692"/>
    </source>
</evidence>
<feature type="transmembrane region" description="Helical" evidence="10">
    <location>
        <begin position="225"/>
        <end position="248"/>
    </location>
</feature>
<dbReference type="GO" id="GO:0019706">
    <property type="term" value="F:protein-cysteine S-palmitoyltransferase activity"/>
    <property type="evidence" value="ECO:0007669"/>
    <property type="project" value="UniProtKB-EC"/>
</dbReference>
<keyword evidence="8 10" id="KW-0012">Acyltransferase</keyword>
<keyword evidence="5 10" id="KW-0472">Membrane</keyword>
<feature type="domain" description="Palmitoyltransferase DHHC" evidence="12">
    <location>
        <begin position="177"/>
        <end position="299"/>
    </location>
</feature>
<dbReference type="EC" id="2.3.1.225" evidence="10"/>
<evidence type="ECO:0000256" key="6">
    <source>
        <dbReference type="ARBA" id="ARBA00023139"/>
    </source>
</evidence>
<feature type="compositionally biased region" description="Polar residues" evidence="11">
    <location>
        <begin position="134"/>
        <end position="146"/>
    </location>
</feature>
<evidence type="ECO:0000256" key="4">
    <source>
        <dbReference type="ARBA" id="ARBA00022989"/>
    </source>
</evidence>
<comment type="subcellular location">
    <subcellularLocation>
        <location evidence="1">Membrane</location>
        <topology evidence="1">Multi-pass membrane protein</topology>
    </subcellularLocation>
</comment>
<comment type="caution">
    <text evidence="13">The sequence shown here is derived from an EMBL/GenBank/DDBJ whole genome shotgun (WGS) entry which is preliminary data.</text>
</comment>
<comment type="similarity">
    <text evidence="10">Belongs to the DHHC palmitoyltransferase family.</text>
</comment>
<feature type="transmembrane region" description="Helical" evidence="10">
    <location>
        <begin position="260"/>
        <end position="289"/>
    </location>
</feature>
<sequence>MLISHPRIMVRPWITCAESFCCAAASLFPKVFCSLLLTWSHYVFLTNAVYDNMIVYQQREVLGYFLAGIGCVLYGLCMYTYFKVVLVGPGSPLDFEELKIKDMDRLATRYTENPYRQESAEEEEEEEEEEEDNTNNGDGAENQGTEQVARREPEQPPFDYVRMYTVKQKKSAPVAFRYCLKCSCWKPDRCHHCSSCQRCILRMDHHCPWFATCIGFHNQKFFLQFLIYLSVYCGIVFVCTLCLLWRFFTDEKYSEGEFLSLTLVFLFVISLSFFFAVGVFTVFSGWLVLINKTTIEVQEDKWHKSRNQYEFDTRNRENSANANTNIFNIGHRKNLESILGTSYWTWILPIGITNKVITDEFNNGINFEIDQGAYDQWCYDSQLQDQLNQQVEDYVRRTRREVNESV</sequence>
<name>A0A9P0QRK2_9ASCO</name>
<comment type="domain">
    <text evidence="10">The DHHC domain is required for palmitoyltransferase activity.</text>
</comment>
<accession>A0A9P0QRK2</accession>
<gene>
    <name evidence="13" type="ORF">CLIB1423_15S01310</name>
</gene>